<evidence type="ECO:0000256" key="3">
    <source>
        <dbReference type="ARBA" id="ARBA00022538"/>
    </source>
</evidence>
<dbReference type="Proteomes" id="UP000582837">
    <property type="component" value="Unassembled WGS sequence"/>
</dbReference>
<evidence type="ECO:0000256" key="5">
    <source>
        <dbReference type="ARBA" id="ARBA00022741"/>
    </source>
</evidence>
<dbReference type="NCBIfam" id="TIGR00681">
    <property type="entry name" value="kdpC"/>
    <property type="match status" value="1"/>
</dbReference>
<evidence type="ECO:0000256" key="7">
    <source>
        <dbReference type="ARBA" id="ARBA00022958"/>
    </source>
</evidence>
<dbReference type="PANTHER" id="PTHR30042">
    <property type="entry name" value="POTASSIUM-TRANSPORTING ATPASE C CHAIN"/>
    <property type="match status" value="1"/>
</dbReference>
<keyword evidence="7 11" id="KW-0630">Potassium</keyword>
<dbReference type="InterPro" id="IPR003820">
    <property type="entry name" value="KdpC"/>
</dbReference>
<reference evidence="12 13" key="1">
    <citation type="submission" date="2020-08" db="EMBL/GenBank/DDBJ databases">
        <title>Genomic Encyclopedia of Type Strains, Phase IV (KMG-IV): sequencing the most valuable type-strain genomes for metagenomic binning, comparative biology and taxonomic classification.</title>
        <authorList>
            <person name="Goeker M."/>
        </authorList>
    </citation>
    <scope>NUCLEOTIDE SEQUENCE [LARGE SCALE GENOMIC DNA]</scope>
    <source>
        <strain evidence="12 13">DSM 29007</strain>
    </source>
</reference>
<evidence type="ECO:0000256" key="4">
    <source>
        <dbReference type="ARBA" id="ARBA00022692"/>
    </source>
</evidence>
<comment type="function">
    <text evidence="11">Part of the high-affinity ATP-driven potassium transport (or Kdp) system, which catalyzes the hydrolysis of ATP coupled with the electrogenic transport of potassium into the cytoplasm. This subunit acts as a catalytic chaperone that increases the ATP-binding affinity of the ATP-hydrolyzing subunit KdpB by the formation of a transient KdpB/KdpC/ATP ternary complex.</text>
</comment>
<keyword evidence="13" id="KW-1185">Reference proteome</keyword>
<evidence type="ECO:0000313" key="12">
    <source>
        <dbReference type="EMBL" id="MBB6071939.1"/>
    </source>
</evidence>
<dbReference type="GO" id="GO:0008556">
    <property type="term" value="F:P-type potassium transmembrane transporter activity"/>
    <property type="evidence" value="ECO:0007669"/>
    <property type="project" value="InterPro"/>
</dbReference>
<evidence type="ECO:0000256" key="6">
    <source>
        <dbReference type="ARBA" id="ARBA00022840"/>
    </source>
</evidence>
<evidence type="ECO:0000256" key="2">
    <source>
        <dbReference type="ARBA" id="ARBA00022475"/>
    </source>
</evidence>
<comment type="caution">
    <text evidence="12">The sequence shown here is derived from an EMBL/GenBank/DDBJ whole genome shotgun (WGS) entry which is preliminary data.</text>
</comment>
<keyword evidence="8 11" id="KW-1133">Transmembrane helix</keyword>
<gene>
    <name evidence="11" type="primary">kdpC</name>
    <name evidence="12" type="ORF">HNQ61_003599</name>
</gene>
<organism evidence="12 13">
    <name type="scientific">Longimicrobium terrae</name>
    <dbReference type="NCBI Taxonomy" id="1639882"/>
    <lineage>
        <taxon>Bacteria</taxon>
        <taxon>Pseudomonadati</taxon>
        <taxon>Gemmatimonadota</taxon>
        <taxon>Longimicrobiia</taxon>
        <taxon>Longimicrobiales</taxon>
        <taxon>Longimicrobiaceae</taxon>
        <taxon>Longimicrobium</taxon>
    </lineage>
</organism>
<dbReference type="PANTHER" id="PTHR30042:SF2">
    <property type="entry name" value="POTASSIUM-TRANSPORTING ATPASE KDPC SUBUNIT"/>
    <property type="match status" value="1"/>
</dbReference>
<accession>A0A841H236</accession>
<keyword evidence="6 11" id="KW-0067">ATP-binding</keyword>
<comment type="similarity">
    <text evidence="11">Belongs to the KdpC family.</text>
</comment>
<evidence type="ECO:0000256" key="1">
    <source>
        <dbReference type="ARBA" id="ARBA00022448"/>
    </source>
</evidence>
<proteinExistence type="inferred from homology"/>
<dbReference type="AlphaFoldDB" id="A0A841H236"/>
<sequence length="203" mass="21214">MIRNQIRPALTATFVLMVITGALYPAAVTGLAQLLFPRQANGSLVRVDGRVVGSELIAQGFTGAAYFHPRPSAAGEGWDAAASGGSNRGPTDRRLADTLIASEVERAVAEEGAVRGRVPADMATRSASGLDPHVSPANAALQAGRVARARGVDPARIRTLVDAHTEGRTLGLLGEPRVNVLMLNLALDRELGHPGTRSFPARA</sequence>
<evidence type="ECO:0000256" key="8">
    <source>
        <dbReference type="ARBA" id="ARBA00022989"/>
    </source>
</evidence>
<dbReference type="GO" id="GO:0005524">
    <property type="term" value="F:ATP binding"/>
    <property type="evidence" value="ECO:0007669"/>
    <property type="project" value="UniProtKB-UniRule"/>
</dbReference>
<name>A0A841H236_9BACT</name>
<protein>
    <recommendedName>
        <fullName evidence="11">Potassium-transporting ATPase KdpC subunit</fullName>
    </recommendedName>
    <alternativeName>
        <fullName evidence="11">ATP phosphohydrolase [potassium-transporting] C chain</fullName>
    </alternativeName>
    <alternativeName>
        <fullName evidence="11">Potassium-binding and translocating subunit C</fullName>
    </alternativeName>
    <alternativeName>
        <fullName evidence="11">Potassium-translocating ATPase C chain</fullName>
    </alternativeName>
</protein>
<dbReference type="EMBL" id="JACHIA010000011">
    <property type="protein sequence ID" value="MBB6071939.1"/>
    <property type="molecule type" value="Genomic_DNA"/>
</dbReference>
<dbReference type="HAMAP" id="MF_00276">
    <property type="entry name" value="KdpC"/>
    <property type="match status" value="1"/>
</dbReference>
<keyword evidence="1 11" id="KW-0813">Transport</keyword>
<evidence type="ECO:0000256" key="11">
    <source>
        <dbReference type="HAMAP-Rule" id="MF_00276"/>
    </source>
</evidence>
<evidence type="ECO:0000313" key="13">
    <source>
        <dbReference type="Proteomes" id="UP000582837"/>
    </source>
</evidence>
<dbReference type="PIRSF" id="PIRSF001296">
    <property type="entry name" value="K_ATPase_KdpC"/>
    <property type="match status" value="1"/>
</dbReference>
<comment type="subcellular location">
    <subcellularLocation>
        <location evidence="11">Cell membrane</location>
        <topology evidence="11">Single-pass membrane protein</topology>
    </subcellularLocation>
</comment>
<keyword evidence="2 11" id="KW-1003">Cell membrane</keyword>
<keyword evidence="5 11" id="KW-0547">Nucleotide-binding</keyword>
<evidence type="ECO:0000256" key="10">
    <source>
        <dbReference type="ARBA" id="ARBA00023136"/>
    </source>
</evidence>
<comment type="subunit">
    <text evidence="11">The system is composed of three essential subunits: KdpA, KdpB and KdpC.</text>
</comment>
<keyword evidence="10 11" id="KW-0472">Membrane</keyword>
<keyword evidence="4 11" id="KW-0812">Transmembrane</keyword>
<dbReference type="GO" id="GO:0005886">
    <property type="term" value="C:plasma membrane"/>
    <property type="evidence" value="ECO:0007669"/>
    <property type="project" value="UniProtKB-SubCell"/>
</dbReference>
<dbReference type="Pfam" id="PF02669">
    <property type="entry name" value="KdpC"/>
    <property type="match status" value="1"/>
</dbReference>
<dbReference type="RefSeq" id="WP_170035386.1">
    <property type="nucleotide sequence ID" value="NZ_JABDTL010000001.1"/>
</dbReference>
<evidence type="ECO:0000256" key="9">
    <source>
        <dbReference type="ARBA" id="ARBA00023065"/>
    </source>
</evidence>
<keyword evidence="3 11" id="KW-0633">Potassium transport</keyword>
<keyword evidence="9 11" id="KW-0406">Ion transport</keyword>
<dbReference type="NCBIfam" id="NF001454">
    <property type="entry name" value="PRK00315.1"/>
    <property type="match status" value="1"/>
</dbReference>